<dbReference type="SUPFAM" id="SSF56954">
    <property type="entry name" value="Outer membrane efflux proteins (OEP)"/>
    <property type="match status" value="1"/>
</dbReference>
<evidence type="ECO:0000256" key="7">
    <source>
        <dbReference type="ARBA" id="ARBA00023237"/>
    </source>
</evidence>
<name>A0ABP7PJ65_9GAMM</name>
<dbReference type="InterPro" id="IPR003423">
    <property type="entry name" value="OMP_efflux"/>
</dbReference>
<feature type="compositionally biased region" description="Polar residues" evidence="8">
    <location>
        <begin position="89"/>
        <end position="104"/>
    </location>
</feature>
<dbReference type="Pfam" id="PF02321">
    <property type="entry name" value="OEP"/>
    <property type="match status" value="2"/>
</dbReference>
<dbReference type="EMBL" id="BAABBO010000011">
    <property type="protein sequence ID" value="GAA3966579.1"/>
    <property type="molecule type" value="Genomic_DNA"/>
</dbReference>
<evidence type="ECO:0000256" key="3">
    <source>
        <dbReference type="ARBA" id="ARBA00022448"/>
    </source>
</evidence>
<evidence type="ECO:0000256" key="5">
    <source>
        <dbReference type="ARBA" id="ARBA00022692"/>
    </source>
</evidence>
<proteinExistence type="inferred from homology"/>
<comment type="subcellular location">
    <subcellularLocation>
        <location evidence="1">Cell outer membrane</location>
    </subcellularLocation>
</comment>
<evidence type="ECO:0000256" key="4">
    <source>
        <dbReference type="ARBA" id="ARBA00022452"/>
    </source>
</evidence>
<dbReference type="PANTHER" id="PTHR30026">
    <property type="entry name" value="OUTER MEMBRANE PROTEIN TOLC"/>
    <property type="match status" value="1"/>
</dbReference>
<evidence type="ECO:0000256" key="6">
    <source>
        <dbReference type="ARBA" id="ARBA00023136"/>
    </source>
</evidence>
<keyword evidence="5" id="KW-0812">Transmembrane</keyword>
<accession>A0ABP7PJ65</accession>
<dbReference type="InterPro" id="IPR051906">
    <property type="entry name" value="TolC-like"/>
</dbReference>
<comment type="similarity">
    <text evidence="2">Belongs to the outer membrane factor (OMF) (TC 1.B.17) family.</text>
</comment>
<evidence type="ECO:0000256" key="2">
    <source>
        <dbReference type="ARBA" id="ARBA00007613"/>
    </source>
</evidence>
<evidence type="ECO:0000313" key="10">
    <source>
        <dbReference type="Proteomes" id="UP001501337"/>
    </source>
</evidence>
<evidence type="ECO:0000256" key="1">
    <source>
        <dbReference type="ARBA" id="ARBA00004442"/>
    </source>
</evidence>
<organism evidence="9 10">
    <name type="scientific">Allohahella marinimesophila</name>
    <dbReference type="NCBI Taxonomy" id="1054972"/>
    <lineage>
        <taxon>Bacteria</taxon>
        <taxon>Pseudomonadati</taxon>
        <taxon>Pseudomonadota</taxon>
        <taxon>Gammaproteobacteria</taxon>
        <taxon>Oceanospirillales</taxon>
        <taxon>Hahellaceae</taxon>
        <taxon>Allohahella</taxon>
    </lineage>
</organism>
<protein>
    <submittedName>
        <fullName evidence="9">TolC family outer membrane protein</fullName>
    </submittedName>
</protein>
<keyword evidence="3" id="KW-0813">Transport</keyword>
<dbReference type="RefSeq" id="WP_344806951.1">
    <property type="nucleotide sequence ID" value="NZ_BAABBO010000011.1"/>
</dbReference>
<keyword evidence="10" id="KW-1185">Reference proteome</keyword>
<keyword evidence="6" id="KW-0472">Membrane</keyword>
<dbReference type="PANTHER" id="PTHR30026:SF20">
    <property type="entry name" value="OUTER MEMBRANE PROTEIN TOLC"/>
    <property type="match status" value="1"/>
</dbReference>
<feature type="region of interest" description="Disordered" evidence="8">
    <location>
        <begin position="89"/>
        <end position="118"/>
    </location>
</feature>
<sequence length="480" mass="52462">MRLNENTSLPFVRPRYRQALVLAGGGLLICALSPLASAIGLSTAYEKALQYDSELAAAQAGRQIVSEDVNRSRARLLPQLGATAGAEYTDQSVDSDGSAQSTTVVPGGDPVFTQGAGRGDDSYKTYNAGVSVSQALYDPSAFNELEAARKTSSRAEEEFRQAVLTLTFSSAEAYFSVLRAIDELSTSRRAEAAFERQWEQAKERFDVGLIAITEVQESRAIFDAGKVDRINAEGQLDIALEDLERLTGLSVEEINLLAEDYPILDPTKVPVSEWEELAYANNPELLAAALAVQAAEELLEARRADLYPTVNATASYGYSQFAGQSPIDTEVTQGTIGLNLNLPLYLGGGARAGIRQANYQYIQAEEIGNTVRRNVRLQVRSLYRNLRTNVEAIQARQQQIISSESALEATRAGYDVGTRNVVEVLQAESAYYQALSDFANARYDYIINSLSLLRAAGRLGEDDIRQLDQWLNRPTDISSL</sequence>
<dbReference type="Proteomes" id="UP001501337">
    <property type="component" value="Unassembled WGS sequence"/>
</dbReference>
<keyword evidence="7" id="KW-0998">Cell outer membrane</keyword>
<evidence type="ECO:0000256" key="8">
    <source>
        <dbReference type="SAM" id="MobiDB-lite"/>
    </source>
</evidence>
<keyword evidence="4" id="KW-1134">Transmembrane beta strand</keyword>
<evidence type="ECO:0000313" key="9">
    <source>
        <dbReference type="EMBL" id="GAA3966579.1"/>
    </source>
</evidence>
<reference evidence="10" key="1">
    <citation type="journal article" date="2019" name="Int. J. Syst. Evol. Microbiol.">
        <title>The Global Catalogue of Microorganisms (GCM) 10K type strain sequencing project: providing services to taxonomists for standard genome sequencing and annotation.</title>
        <authorList>
            <consortium name="The Broad Institute Genomics Platform"/>
            <consortium name="The Broad Institute Genome Sequencing Center for Infectious Disease"/>
            <person name="Wu L."/>
            <person name="Ma J."/>
        </authorList>
    </citation>
    <scope>NUCLEOTIDE SEQUENCE [LARGE SCALE GENOMIC DNA]</scope>
    <source>
        <strain evidence="10">JCM 17555</strain>
    </source>
</reference>
<comment type="caution">
    <text evidence="9">The sequence shown here is derived from an EMBL/GenBank/DDBJ whole genome shotgun (WGS) entry which is preliminary data.</text>
</comment>
<dbReference type="InterPro" id="IPR010130">
    <property type="entry name" value="T1SS_OMP_TolC"/>
</dbReference>
<gene>
    <name evidence="9" type="ORF">GCM10022278_25560</name>
</gene>
<dbReference type="NCBIfam" id="TIGR01844">
    <property type="entry name" value="type_I_sec_TolC"/>
    <property type="match status" value="1"/>
</dbReference>
<dbReference type="Gene3D" id="1.20.1600.10">
    <property type="entry name" value="Outer membrane efflux proteins (OEP)"/>
    <property type="match status" value="1"/>
</dbReference>